<dbReference type="InParanoid" id="A0A0P0V5B8"/>
<evidence type="ECO:0000313" key="1">
    <source>
        <dbReference type="EMBL" id="BAS73150.1"/>
    </source>
</evidence>
<dbReference type="AlphaFoldDB" id="A0A0P0V5B8"/>
<accession>A0A0P0V5B8</accession>
<evidence type="ECO:0000313" key="2">
    <source>
        <dbReference type="Proteomes" id="UP000059680"/>
    </source>
</evidence>
<keyword evidence="2" id="KW-1185">Reference proteome</keyword>
<dbReference type="Proteomes" id="UP000059680">
    <property type="component" value="Chromosome 1"/>
</dbReference>
<reference evidence="1 2" key="2">
    <citation type="journal article" date="2013" name="Plant Cell Physiol.">
        <title>Rice Annotation Project Database (RAP-DB): an integrative and interactive database for rice genomics.</title>
        <authorList>
            <person name="Sakai H."/>
            <person name="Lee S.S."/>
            <person name="Tanaka T."/>
            <person name="Numa H."/>
            <person name="Kim J."/>
            <person name="Kawahara Y."/>
            <person name="Wakimoto H."/>
            <person name="Yang C.C."/>
            <person name="Iwamoto M."/>
            <person name="Abe T."/>
            <person name="Yamada Y."/>
            <person name="Muto A."/>
            <person name="Inokuchi H."/>
            <person name="Ikemura T."/>
            <person name="Matsumoto T."/>
            <person name="Sasaki T."/>
            <person name="Itoh T."/>
        </authorList>
    </citation>
    <scope>NUCLEOTIDE SEQUENCE [LARGE SCALE GENOMIC DNA]</scope>
    <source>
        <strain evidence="2">cv. Nipponbare</strain>
    </source>
</reference>
<proteinExistence type="predicted"/>
<organism evidence="1 2">
    <name type="scientific">Oryza sativa subsp. japonica</name>
    <name type="common">Rice</name>
    <dbReference type="NCBI Taxonomy" id="39947"/>
    <lineage>
        <taxon>Eukaryota</taxon>
        <taxon>Viridiplantae</taxon>
        <taxon>Streptophyta</taxon>
        <taxon>Embryophyta</taxon>
        <taxon>Tracheophyta</taxon>
        <taxon>Spermatophyta</taxon>
        <taxon>Magnoliopsida</taxon>
        <taxon>Liliopsida</taxon>
        <taxon>Poales</taxon>
        <taxon>Poaceae</taxon>
        <taxon>BOP clade</taxon>
        <taxon>Oryzoideae</taxon>
        <taxon>Oryzeae</taxon>
        <taxon>Oryzinae</taxon>
        <taxon>Oryza</taxon>
        <taxon>Oryza sativa</taxon>
    </lineage>
</organism>
<reference evidence="2" key="1">
    <citation type="journal article" date="2005" name="Nature">
        <title>The map-based sequence of the rice genome.</title>
        <authorList>
            <consortium name="International rice genome sequencing project (IRGSP)"/>
            <person name="Matsumoto T."/>
            <person name="Wu J."/>
            <person name="Kanamori H."/>
            <person name="Katayose Y."/>
            <person name="Fujisawa M."/>
            <person name="Namiki N."/>
            <person name="Mizuno H."/>
            <person name="Yamamoto K."/>
            <person name="Antonio B.A."/>
            <person name="Baba T."/>
            <person name="Sakata K."/>
            <person name="Nagamura Y."/>
            <person name="Aoki H."/>
            <person name="Arikawa K."/>
            <person name="Arita K."/>
            <person name="Bito T."/>
            <person name="Chiden Y."/>
            <person name="Fujitsuka N."/>
            <person name="Fukunaka R."/>
            <person name="Hamada M."/>
            <person name="Harada C."/>
            <person name="Hayashi A."/>
            <person name="Hijishita S."/>
            <person name="Honda M."/>
            <person name="Hosokawa S."/>
            <person name="Ichikawa Y."/>
            <person name="Idonuma A."/>
            <person name="Iijima M."/>
            <person name="Ikeda M."/>
            <person name="Ikeno M."/>
            <person name="Ito K."/>
            <person name="Ito S."/>
            <person name="Ito T."/>
            <person name="Ito Y."/>
            <person name="Ito Y."/>
            <person name="Iwabuchi A."/>
            <person name="Kamiya K."/>
            <person name="Karasawa W."/>
            <person name="Kurita K."/>
            <person name="Katagiri S."/>
            <person name="Kikuta A."/>
            <person name="Kobayashi H."/>
            <person name="Kobayashi N."/>
            <person name="Machita K."/>
            <person name="Maehara T."/>
            <person name="Masukawa M."/>
            <person name="Mizubayashi T."/>
            <person name="Mukai Y."/>
            <person name="Nagasaki H."/>
            <person name="Nagata Y."/>
            <person name="Naito S."/>
            <person name="Nakashima M."/>
            <person name="Nakama Y."/>
            <person name="Nakamichi Y."/>
            <person name="Nakamura M."/>
            <person name="Meguro A."/>
            <person name="Negishi M."/>
            <person name="Ohta I."/>
            <person name="Ohta T."/>
            <person name="Okamoto M."/>
            <person name="Ono N."/>
            <person name="Saji S."/>
            <person name="Sakaguchi M."/>
            <person name="Sakai K."/>
            <person name="Shibata M."/>
            <person name="Shimokawa T."/>
            <person name="Song J."/>
            <person name="Takazaki Y."/>
            <person name="Terasawa K."/>
            <person name="Tsugane M."/>
            <person name="Tsuji K."/>
            <person name="Ueda S."/>
            <person name="Waki K."/>
            <person name="Yamagata H."/>
            <person name="Yamamoto M."/>
            <person name="Yamamoto S."/>
            <person name="Yamane H."/>
            <person name="Yoshiki S."/>
            <person name="Yoshihara R."/>
            <person name="Yukawa K."/>
            <person name="Zhong H."/>
            <person name="Yano M."/>
            <person name="Yuan Q."/>
            <person name="Ouyang S."/>
            <person name="Liu J."/>
            <person name="Jones K.M."/>
            <person name="Gansberger K."/>
            <person name="Moffat K."/>
            <person name="Hill J."/>
            <person name="Bera J."/>
            <person name="Fadrosh D."/>
            <person name="Jin S."/>
            <person name="Johri S."/>
            <person name="Kim M."/>
            <person name="Overton L."/>
            <person name="Reardon M."/>
            <person name="Tsitrin T."/>
            <person name="Vuong H."/>
            <person name="Weaver B."/>
            <person name="Ciecko A."/>
            <person name="Tallon L."/>
            <person name="Jackson J."/>
            <person name="Pai G."/>
            <person name="Aken S.V."/>
            <person name="Utterback T."/>
            <person name="Reidmuller S."/>
            <person name="Feldblyum T."/>
            <person name="Hsiao J."/>
            <person name="Zismann V."/>
            <person name="Iobst S."/>
            <person name="de Vazeille A.R."/>
            <person name="Buell C.R."/>
            <person name="Ying K."/>
            <person name="Li Y."/>
            <person name="Lu T."/>
            <person name="Huang Y."/>
            <person name="Zhao Q."/>
            <person name="Feng Q."/>
            <person name="Zhang L."/>
            <person name="Zhu J."/>
            <person name="Weng Q."/>
            <person name="Mu J."/>
            <person name="Lu Y."/>
            <person name="Fan D."/>
            <person name="Liu Y."/>
            <person name="Guan J."/>
            <person name="Zhang Y."/>
            <person name="Yu S."/>
            <person name="Liu X."/>
            <person name="Zhang Y."/>
            <person name="Hong G."/>
            <person name="Han B."/>
            <person name="Choisne N."/>
            <person name="Demange N."/>
            <person name="Orjeda G."/>
            <person name="Samain S."/>
            <person name="Cattolico L."/>
            <person name="Pelletier E."/>
            <person name="Couloux A."/>
            <person name="Segurens B."/>
            <person name="Wincker P."/>
            <person name="D'Hont A."/>
            <person name="Scarpelli C."/>
            <person name="Weissenbach J."/>
            <person name="Salanoubat M."/>
            <person name="Quetier F."/>
            <person name="Yu Y."/>
            <person name="Kim H.R."/>
            <person name="Rambo T."/>
            <person name="Currie J."/>
            <person name="Collura K."/>
            <person name="Luo M."/>
            <person name="Yang T."/>
            <person name="Ammiraju J.S.S."/>
            <person name="Engler F."/>
            <person name="Soderlund C."/>
            <person name="Wing R.A."/>
            <person name="Palmer L.E."/>
            <person name="de la Bastide M."/>
            <person name="Spiegel L."/>
            <person name="Nascimento L."/>
            <person name="Zutavern T."/>
            <person name="O'Shaughnessy A."/>
            <person name="Dike S."/>
            <person name="Dedhia N."/>
            <person name="Preston R."/>
            <person name="Balija V."/>
            <person name="McCombie W.R."/>
            <person name="Chow T."/>
            <person name="Chen H."/>
            <person name="Chung M."/>
            <person name="Chen C."/>
            <person name="Shaw J."/>
            <person name="Wu H."/>
            <person name="Hsiao K."/>
            <person name="Chao Y."/>
            <person name="Chu M."/>
            <person name="Cheng C."/>
            <person name="Hour A."/>
            <person name="Lee P."/>
            <person name="Lin S."/>
            <person name="Lin Y."/>
            <person name="Liou J."/>
            <person name="Liu S."/>
            <person name="Hsing Y."/>
            <person name="Raghuvanshi S."/>
            <person name="Mohanty A."/>
            <person name="Bharti A.K."/>
            <person name="Gaur A."/>
            <person name="Gupta V."/>
            <person name="Kumar D."/>
            <person name="Ravi V."/>
            <person name="Vij S."/>
            <person name="Kapur A."/>
            <person name="Khurana P."/>
            <person name="Khurana P."/>
            <person name="Khurana J.P."/>
            <person name="Tyagi A.K."/>
            <person name="Gaikwad K."/>
            <person name="Singh A."/>
            <person name="Dalal V."/>
            <person name="Srivastava S."/>
            <person name="Dixit A."/>
            <person name="Pal A.K."/>
            <person name="Ghazi I.A."/>
            <person name="Yadav M."/>
            <person name="Pandit A."/>
            <person name="Bhargava A."/>
            <person name="Sureshbabu K."/>
            <person name="Batra K."/>
            <person name="Sharma T.R."/>
            <person name="Mohapatra T."/>
            <person name="Singh N.K."/>
            <person name="Messing J."/>
            <person name="Nelson A.B."/>
            <person name="Fuks G."/>
            <person name="Kavchok S."/>
            <person name="Keizer G."/>
            <person name="Linton E."/>
            <person name="Llaca V."/>
            <person name="Song R."/>
            <person name="Tanyolac B."/>
            <person name="Young S."/>
            <person name="Ho-Il K."/>
            <person name="Hahn J.H."/>
            <person name="Sangsakoo G."/>
            <person name="Vanavichit A."/>
            <person name="de Mattos Luiz.A.T."/>
            <person name="Zimmer P.D."/>
            <person name="Malone G."/>
            <person name="Dellagostin O."/>
            <person name="de Oliveira A.C."/>
            <person name="Bevan M."/>
            <person name="Bancroft I."/>
            <person name="Minx P."/>
            <person name="Cordum H."/>
            <person name="Wilson R."/>
            <person name="Cheng Z."/>
            <person name="Jin W."/>
            <person name="Jiang J."/>
            <person name="Leong S.A."/>
            <person name="Iwama H."/>
            <person name="Gojobori T."/>
            <person name="Itoh T."/>
            <person name="Niimura Y."/>
            <person name="Fujii Y."/>
            <person name="Habara T."/>
            <person name="Sakai H."/>
            <person name="Sato Y."/>
            <person name="Wilson G."/>
            <person name="Kumar K."/>
            <person name="McCouch S."/>
            <person name="Juretic N."/>
            <person name="Hoen D."/>
            <person name="Wright S."/>
            <person name="Bruskiewich R."/>
            <person name="Bureau T."/>
            <person name="Miyao A."/>
            <person name="Hirochika H."/>
            <person name="Nishikawa T."/>
            <person name="Kadowaki K."/>
            <person name="Sugiura M."/>
            <person name="Burr B."/>
            <person name="Sasaki T."/>
        </authorList>
    </citation>
    <scope>NUCLEOTIDE SEQUENCE [LARGE SCALE GENOMIC DNA]</scope>
    <source>
        <strain evidence="2">cv. Nipponbare</strain>
    </source>
</reference>
<dbReference type="Gramene" id="Os01t0614750-00">
    <property type="protein sequence ID" value="Os01t0614750-00"/>
    <property type="gene ID" value="Os01g0614750"/>
</dbReference>
<gene>
    <name evidence="1" type="ordered locus">Os01g0614750</name>
    <name evidence="1" type="ORF">OSNPB_010614750</name>
</gene>
<protein>
    <submittedName>
        <fullName evidence="1">Os01g0614750 protein</fullName>
    </submittedName>
</protein>
<name>A0A0P0V5B8_ORYSJ</name>
<reference evidence="1 2" key="3">
    <citation type="journal article" date="2013" name="Rice">
        <title>Improvement of the Oryza sativa Nipponbare reference genome using next generation sequence and optical map data.</title>
        <authorList>
            <person name="Kawahara Y."/>
            <person name="de la Bastide M."/>
            <person name="Hamilton J.P."/>
            <person name="Kanamori H."/>
            <person name="McCombie W.R."/>
            <person name="Ouyang S."/>
            <person name="Schwartz D.C."/>
            <person name="Tanaka T."/>
            <person name="Wu J."/>
            <person name="Zhou S."/>
            <person name="Childs K.L."/>
            <person name="Davidson R.M."/>
            <person name="Lin H."/>
            <person name="Quesada-Ocampo L."/>
            <person name="Vaillancourt B."/>
            <person name="Sakai H."/>
            <person name="Lee S.S."/>
            <person name="Kim J."/>
            <person name="Numa H."/>
            <person name="Itoh T."/>
            <person name="Buell C.R."/>
            <person name="Matsumoto T."/>
        </authorList>
    </citation>
    <scope>NUCLEOTIDE SEQUENCE [LARGE SCALE GENOMIC DNA]</scope>
    <source>
        <strain evidence="2">cv. Nipponbare</strain>
    </source>
</reference>
<dbReference type="EMBL" id="AP014957">
    <property type="protein sequence ID" value="BAS73150.1"/>
    <property type="molecule type" value="Genomic_DNA"/>
</dbReference>
<sequence length="96" mass="11585">MYKIHDSPSCLKVSEVVVHALLRGLLCCSWLLLRSSFCFRWWGRSDVIRGWLFMRRRKFCFERSGISSSISSWLVLGRKLRFERRSRDARICRRDR</sequence>
<dbReference type="PaxDb" id="39947-A0A0P0V5B8"/>